<protein>
    <submittedName>
        <fullName evidence="1">Uncharacterized protein</fullName>
    </submittedName>
</protein>
<dbReference type="STRING" id="460265.Mnod_4107"/>
<keyword evidence="2" id="KW-1185">Reference proteome</keyword>
<name>B8ITS0_METNO</name>
<sequence length="163" mass="16911">MRALPITITADDSGHFNLAIGNGENTQHATGLAWDELLGMVGVLTHPEIRSAPYGISKVRAAAGAKRGDAVSDATPCVPRRGEPWAPQSAEPALTLSLSIPAAERIAEEMADLLSWCRGFAAGAGPHGIEGPRGVDATSDFRMTLVSAICAATGRPDPADIPF</sequence>
<reference evidence="1 2" key="1">
    <citation type="submission" date="2009-01" db="EMBL/GenBank/DDBJ databases">
        <title>Complete sequence of chromosome of Methylobacterium nodulans ORS 2060.</title>
        <authorList>
            <consortium name="US DOE Joint Genome Institute"/>
            <person name="Lucas S."/>
            <person name="Copeland A."/>
            <person name="Lapidus A."/>
            <person name="Glavina del Rio T."/>
            <person name="Dalin E."/>
            <person name="Tice H."/>
            <person name="Bruce D."/>
            <person name="Goodwin L."/>
            <person name="Pitluck S."/>
            <person name="Sims D."/>
            <person name="Brettin T."/>
            <person name="Detter J.C."/>
            <person name="Han C."/>
            <person name="Larimer F."/>
            <person name="Land M."/>
            <person name="Hauser L."/>
            <person name="Kyrpides N."/>
            <person name="Ivanova N."/>
            <person name="Marx C.J."/>
            <person name="Richardson P."/>
        </authorList>
    </citation>
    <scope>NUCLEOTIDE SEQUENCE [LARGE SCALE GENOMIC DNA]</scope>
    <source>
        <strain evidence="2">LMG 21967 / CNCM I-2342 / ORS 2060</strain>
    </source>
</reference>
<dbReference type="KEGG" id="mno:Mnod_4107"/>
<dbReference type="Proteomes" id="UP000008207">
    <property type="component" value="Chromosome"/>
</dbReference>
<dbReference type="AlphaFoldDB" id="B8ITS0"/>
<proteinExistence type="predicted"/>
<gene>
    <name evidence="1" type="ordered locus">Mnod_4107</name>
</gene>
<organism evidence="1 2">
    <name type="scientific">Methylobacterium nodulans (strain LMG 21967 / CNCM I-2342 / ORS 2060)</name>
    <dbReference type="NCBI Taxonomy" id="460265"/>
    <lineage>
        <taxon>Bacteria</taxon>
        <taxon>Pseudomonadati</taxon>
        <taxon>Pseudomonadota</taxon>
        <taxon>Alphaproteobacteria</taxon>
        <taxon>Hyphomicrobiales</taxon>
        <taxon>Methylobacteriaceae</taxon>
        <taxon>Methylobacterium</taxon>
    </lineage>
</organism>
<evidence type="ECO:0000313" key="1">
    <source>
        <dbReference type="EMBL" id="ACL58986.1"/>
    </source>
</evidence>
<accession>B8ITS0</accession>
<dbReference type="OrthoDB" id="8005843at2"/>
<dbReference type="EMBL" id="CP001349">
    <property type="protein sequence ID" value="ACL58986.1"/>
    <property type="molecule type" value="Genomic_DNA"/>
</dbReference>
<evidence type="ECO:0000313" key="2">
    <source>
        <dbReference type="Proteomes" id="UP000008207"/>
    </source>
</evidence>
<dbReference type="HOGENOM" id="CLU_1720198_0_0_5"/>
<dbReference type="RefSeq" id="WP_015930635.1">
    <property type="nucleotide sequence ID" value="NC_011894.1"/>
</dbReference>